<sequence length="255" mass="27832">MPFHKRSSGPMAKRVVPIKRYITECRKPARPFLNVCRGHVYAPEMVKFDTYVVVPICSLTNRDLIHDLLLRRCLYHPLPASVAEGAPLDVAVRPPRRGESSSERDGALPRVLVHVSSLKVHTGSARQQAPDGNVRILVTVEGSVASVKYGLLPGTATTIRFVDTFDVQVACAPPELATEAGTPLSGELSHVTLTARRGDNRLACSGQGVVISLEPGAIRFFPPYQPRRSPLLFKLRAIGDEVEVVMENPASENPD</sequence>
<reference evidence="1 2" key="2">
    <citation type="journal article" date="2012" name="Proc. Natl. Acad. Sci. U.S.A.">
        <title>Antigenic diversity is generated by distinct evolutionary mechanisms in African trypanosome species.</title>
        <authorList>
            <person name="Jackson A.P."/>
            <person name="Berry A."/>
            <person name="Aslett M."/>
            <person name="Allison H.C."/>
            <person name="Burton P."/>
            <person name="Vavrova-Anderson J."/>
            <person name="Brown R."/>
            <person name="Browne H."/>
            <person name="Corton N."/>
            <person name="Hauser H."/>
            <person name="Gamble J."/>
            <person name="Gilderthorp R."/>
            <person name="Marcello L."/>
            <person name="McQuillan J."/>
            <person name="Otto T.D."/>
            <person name="Quail M.A."/>
            <person name="Sanders M.J."/>
            <person name="van Tonder A."/>
            <person name="Ginger M.L."/>
            <person name="Field M.C."/>
            <person name="Barry J.D."/>
            <person name="Hertz-Fowler C."/>
            <person name="Berriman M."/>
        </authorList>
    </citation>
    <scope>NUCLEOTIDE SEQUENCE [LARGE SCALE GENOMIC DNA]</scope>
    <source>
        <strain evidence="1 2">IL3000</strain>
    </source>
</reference>
<evidence type="ECO:0000313" key="2">
    <source>
        <dbReference type="Proteomes" id="UP000000702"/>
    </source>
</evidence>
<comment type="caution">
    <text evidence="1">The sequence shown here is derived from an EMBL/GenBank/DDBJ whole genome shotgun (WGS) entry which is preliminary data.</text>
</comment>
<dbReference type="OMA" id="CRGHVYA"/>
<dbReference type="VEuPathDB" id="TriTrypDB:TcIL3000_0_17850"/>
<dbReference type="EMBL" id="CAEQ01002489">
    <property type="protein sequence ID" value="CCD16902.1"/>
    <property type="molecule type" value="Genomic_DNA"/>
</dbReference>
<organism evidence="1 2">
    <name type="scientific">Trypanosoma congolense (strain IL3000)</name>
    <dbReference type="NCBI Taxonomy" id="1068625"/>
    <lineage>
        <taxon>Eukaryota</taxon>
        <taxon>Discoba</taxon>
        <taxon>Euglenozoa</taxon>
        <taxon>Kinetoplastea</taxon>
        <taxon>Metakinetoplastina</taxon>
        <taxon>Trypanosomatida</taxon>
        <taxon>Trypanosomatidae</taxon>
        <taxon>Trypanosoma</taxon>
        <taxon>Nannomonas</taxon>
    </lineage>
</organism>
<accession>F9WHV7</accession>
<name>F9WHV7_TRYCI</name>
<keyword evidence="2" id="KW-1185">Reference proteome</keyword>
<reference evidence="2" key="1">
    <citation type="submission" date="2011-07" db="EMBL/GenBank/DDBJ databases">
        <title>Divergent evolution of antigenic variation in African trypanosomes.</title>
        <authorList>
            <person name="Jackson A.P."/>
            <person name="Berry A."/>
            <person name="Allison H.C."/>
            <person name="Burton P."/>
            <person name="Anderson J."/>
            <person name="Aslett M."/>
            <person name="Brown R."/>
            <person name="Corton N."/>
            <person name="Harris D."/>
            <person name="Hauser H."/>
            <person name="Gamble J."/>
            <person name="Gilderthorp R."/>
            <person name="McQuillan J."/>
            <person name="Quail M.A."/>
            <person name="Sanders M."/>
            <person name="Van Tonder A."/>
            <person name="Ginger M.L."/>
            <person name="Donelson J.E."/>
            <person name="Field M.C."/>
            <person name="Barry J.D."/>
            <person name="Berriman M."/>
            <person name="Hertz-Fowler C."/>
        </authorList>
    </citation>
    <scope>NUCLEOTIDE SEQUENCE [LARGE SCALE GENOMIC DNA]</scope>
    <source>
        <strain evidence="2">IL3000</strain>
    </source>
</reference>
<dbReference type="Proteomes" id="UP000000702">
    <property type="component" value="Unassembled WGS sequence"/>
</dbReference>
<gene>
    <name evidence="1" type="ORF">TCIL3000_0_17850</name>
</gene>
<protein>
    <submittedName>
        <fullName evidence="1">WGS project CAEQ00000000 data, annotated contig 697</fullName>
    </submittedName>
</protein>
<evidence type="ECO:0000313" key="1">
    <source>
        <dbReference type="EMBL" id="CCD16902.1"/>
    </source>
</evidence>
<dbReference type="AlphaFoldDB" id="F9WHV7"/>
<proteinExistence type="predicted"/>